<gene>
    <name evidence="1" type="ORF">DSM107003_12060</name>
</gene>
<name>A0A3S1C734_ANAVA</name>
<keyword evidence="2" id="KW-1185">Reference proteome</keyword>
<protein>
    <submittedName>
        <fullName evidence="1">Uncharacterized protein</fullName>
    </submittedName>
</protein>
<accession>A0A3S1C734</accession>
<evidence type="ECO:0000313" key="2">
    <source>
        <dbReference type="Proteomes" id="UP000276103"/>
    </source>
</evidence>
<evidence type="ECO:0000313" key="1">
    <source>
        <dbReference type="EMBL" id="RUS98118.1"/>
    </source>
</evidence>
<dbReference type="AlphaFoldDB" id="A0A3S1C734"/>
<sequence>MYRDLGNKQSAIADYKVAENLLQQYLSGAFGSGLQDPLYQEMLEKVRIELSQLNS</sequence>
<dbReference type="Proteomes" id="UP000276103">
    <property type="component" value="Unassembled WGS sequence"/>
</dbReference>
<proteinExistence type="predicted"/>
<comment type="caution">
    <text evidence="1">The sequence shown here is derived from an EMBL/GenBank/DDBJ whole genome shotgun (WGS) entry which is preliminary data.</text>
</comment>
<organism evidence="1 2">
    <name type="scientific">Trichormus variabilis SAG 1403-4b</name>
    <dbReference type="NCBI Taxonomy" id="447716"/>
    <lineage>
        <taxon>Bacteria</taxon>
        <taxon>Bacillati</taxon>
        <taxon>Cyanobacteriota</taxon>
        <taxon>Cyanophyceae</taxon>
        <taxon>Nostocales</taxon>
        <taxon>Nostocaceae</taxon>
        <taxon>Trichormus</taxon>
    </lineage>
</organism>
<reference evidence="1 2" key="1">
    <citation type="journal article" date="2019" name="Genome Biol. Evol.">
        <title>Day and night: Metabolic profiles and evolutionary relationships of six axenic non-marine cyanobacteria.</title>
        <authorList>
            <person name="Will S.E."/>
            <person name="Henke P."/>
            <person name="Boedeker C."/>
            <person name="Huang S."/>
            <person name="Brinkmann H."/>
            <person name="Rohde M."/>
            <person name="Jarek M."/>
            <person name="Friedl T."/>
            <person name="Seufert S."/>
            <person name="Schumacher M."/>
            <person name="Overmann J."/>
            <person name="Neumann-Schaal M."/>
            <person name="Petersen J."/>
        </authorList>
    </citation>
    <scope>NUCLEOTIDE SEQUENCE [LARGE SCALE GENOMIC DNA]</scope>
    <source>
        <strain evidence="1 2">SAG 1403-4b</strain>
    </source>
</reference>
<dbReference type="EMBL" id="RSCM01000003">
    <property type="protein sequence ID" value="RUS98118.1"/>
    <property type="molecule type" value="Genomic_DNA"/>
</dbReference>